<protein>
    <submittedName>
        <fullName evidence="1">Uncharacterized protein</fullName>
    </submittedName>
</protein>
<proteinExistence type="predicted"/>
<dbReference type="Proteomes" id="UP000244722">
    <property type="component" value="Unassembled WGS sequence"/>
</dbReference>
<evidence type="ECO:0000313" key="2">
    <source>
        <dbReference type="Proteomes" id="UP000244722"/>
    </source>
</evidence>
<gene>
    <name evidence="1" type="ORF">B9Z19DRAFT_769694</name>
</gene>
<accession>A0A2T6Z9N0</accession>
<dbReference type="AlphaFoldDB" id="A0A2T6Z9N0"/>
<reference evidence="1 2" key="1">
    <citation type="submission" date="2017-04" db="EMBL/GenBank/DDBJ databases">
        <title>Draft genome sequence of Tuber borchii Vittad., a whitish edible truffle.</title>
        <authorList>
            <consortium name="DOE Joint Genome Institute"/>
            <person name="Murat C."/>
            <person name="Kuo A."/>
            <person name="Barry K.W."/>
            <person name="Clum A."/>
            <person name="Dockter R.B."/>
            <person name="Fauchery L."/>
            <person name="Iotti M."/>
            <person name="Kohler A."/>
            <person name="Labutti K."/>
            <person name="Lindquist E.A."/>
            <person name="Lipzen A."/>
            <person name="Ohm R.A."/>
            <person name="Wang M."/>
            <person name="Grigoriev I.V."/>
            <person name="Zambonelli A."/>
            <person name="Martin F.M."/>
        </authorList>
    </citation>
    <scope>NUCLEOTIDE SEQUENCE [LARGE SCALE GENOMIC DNA]</scope>
    <source>
        <strain evidence="1 2">Tbo3840</strain>
    </source>
</reference>
<comment type="caution">
    <text evidence="1">The sequence shown here is derived from an EMBL/GenBank/DDBJ whole genome shotgun (WGS) entry which is preliminary data.</text>
</comment>
<name>A0A2T6Z9N0_TUBBO</name>
<evidence type="ECO:0000313" key="1">
    <source>
        <dbReference type="EMBL" id="PUU72146.1"/>
    </source>
</evidence>
<organism evidence="1 2">
    <name type="scientific">Tuber borchii</name>
    <name type="common">White truffle</name>
    <dbReference type="NCBI Taxonomy" id="42251"/>
    <lineage>
        <taxon>Eukaryota</taxon>
        <taxon>Fungi</taxon>
        <taxon>Dikarya</taxon>
        <taxon>Ascomycota</taxon>
        <taxon>Pezizomycotina</taxon>
        <taxon>Pezizomycetes</taxon>
        <taxon>Pezizales</taxon>
        <taxon>Tuberaceae</taxon>
        <taxon>Tuber</taxon>
    </lineage>
</organism>
<dbReference type="EMBL" id="NESQ01000745">
    <property type="protein sequence ID" value="PUU72146.1"/>
    <property type="molecule type" value="Genomic_DNA"/>
</dbReference>
<sequence>MRNYHKKIIPLAANSPHAMSRLPYGKPTNISTHQHLSALLPFTQNPILNIPKLPAKQPVITKILQRIYPHNSPPNAQPTRQSYSP</sequence>
<keyword evidence="2" id="KW-1185">Reference proteome</keyword>